<proteinExistence type="predicted"/>
<dbReference type="PANTHER" id="PTHR35870:SF1">
    <property type="entry name" value="PROTEIN, PUTATIVE (AFU_ORTHOLOGUE AFUA_5G03330)-RELATED"/>
    <property type="match status" value="1"/>
</dbReference>
<dbReference type="AlphaFoldDB" id="A0A6G1JZ17"/>
<dbReference type="Proteomes" id="UP000799428">
    <property type="component" value="Unassembled WGS sequence"/>
</dbReference>
<dbReference type="InterPro" id="IPR025337">
    <property type="entry name" value="Questin_oxidase-like"/>
</dbReference>
<dbReference type="OrthoDB" id="10004862at2759"/>
<keyword evidence="1" id="KW-0560">Oxidoreductase</keyword>
<evidence type="ECO:0000256" key="1">
    <source>
        <dbReference type="ARBA" id="ARBA00023002"/>
    </source>
</evidence>
<protein>
    <recommendedName>
        <fullName evidence="4">HypA-like protein</fullName>
    </recommendedName>
</protein>
<evidence type="ECO:0008006" key="4">
    <source>
        <dbReference type="Google" id="ProtNLM"/>
    </source>
</evidence>
<dbReference type="PANTHER" id="PTHR35870">
    <property type="entry name" value="PROTEIN, PUTATIVE (AFU_ORTHOLOGUE AFUA_5G03330)-RELATED"/>
    <property type="match status" value="1"/>
</dbReference>
<dbReference type="GO" id="GO:0016491">
    <property type="term" value="F:oxidoreductase activity"/>
    <property type="evidence" value="ECO:0007669"/>
    <property type="project" value="UniProtKB-KW"/>
</dbReference>
<evidence type="ECO:0000313" key="3">
    <source>
        <dbReference type="Proteomes" id="UP000799428"/>
    </source>
</evidence>
<keyword evidence="3" id="KW-1185">Reference proteome</keyword>
<accession>A0A6G1JZ17</accession>
<evidence type="ECO:0000313" key="2">
    <source>
        <dbReference type="EMBL" id="KAF2705854.1"/>
    </source>
</evidence>
<name>A0A6G1JZ17_9PLEO</name>
<dbReference type="EMBL" id="MU005777">
    <property type="protein sequence ID" value="KAF2705854.1"/>
    <property type="molecule type" value="Genomic_DNA"/>
</dbReference>
<organism evidence="2 3">
    <name type="scientific">Pleomassaria siparia CBS 279.74</name>
    <dbReference type="NCBI Taxonomy" id="1314801"/>
    <lineage>
        <taxon>Eukaryota</taxon>
        <taxon>Fungi</taxon>
        <taxon>Dikarya</taxon>
        <taxon>Ascomycota</taxon>
        <taxon>Pezizomycotina</taxon>
        <taxon>Dothideomycetes</taxon>
        <taxon>Pleosporomycetidae</taxon>
        <taxon>Pleosporales</taxon>
        <taxon>Pleomassariaceae</taxon>
        <taxon>Pleomassaria</taxon>
    </lineage>
</organism>
<gene>
    <name evidence="2" type="ORF">K504DRAFT_439131</name>
</gene>
<dbReference type="Pfam" id="PF14027">
    <property type="entry name" value="Questin_oxidase"/>
    <property type="match status" value="1"/>
</dbReference>
<reference evidence="2" key="1">
    <citation type="journal article" date="2020" name="Stud. Mycol.">
        <title>101 Dothideomycetes genomes: a test case for predicting lifestyles and emergence of pathogens.</title>
        <authorList>
            <person name="Haridas S."/>
            <person name="Albert R."/>
            <person name="Binder M."/>
            <person name="Bloem J."/>
            <person name="Labutti K."/>
            <person name="Salamov A."/>
            <person name="Andreopoulos B."/>
            <person name="Baker S."/>
            <person name="Barry K."/>
            <person name="Bills G."/>
            <person name="Bluhm B."/>
            <person name="Cannon C."/>
            <person name="Castanera R."/>
            <person name="Culley D."/>
            <person name="Daum C."/>
            <person name="Ezra D."/>
            <person name="Gonzalez J."/>
            <person name="Henrissat B."/>
            <person name="Kuo A."/>
            <person name="Liang C."/>
            <person name="Lipzen A."/>
            <person name="Lutzoni F."/>
            <person name="Magnuson J."/>
            <person name="Mondo S."/>
            <person name="Nolan M."/>
            <person name="Ohm R."/>
            <person name="Pangilinan J."/>
            <person name="Park H.-J."/>
            <person name="Ramirez L."/>
            <person name="Alfaro M."/>
            <person name="Sun H."/>
            <person name="Tritt A."/>
            <person name="Yoshinaga Y."/>
            <person name="Zwiers L.-H."/>
            <person name="Turgeon B."/>
            <person name="Goodwin S."/>
            <person name="Spatafora J."/>
            <person name="Crous P."/>
            <person name="Grigoriev I."/>
        </authorList>
    </citation>
    <scope>NUCLEOTIDE SEQUENCE</scope>
    <source>
        <strain evidence="2">CBS 279.74</strain>
    </source>
</reference>
<sequence>MASAYNIQLSATSTTGHTHVEGLSQETADKVSELLMLNHEKYHTFFNEVGLHNHIVHHLLSLFALGAGPSEIQAAYDLNAPYQLLKTAHEDLRPTNVSDTATFTRHLGRSRIYTTYLHFFQAEIAERGVETVVKEFLFKGDKRADDLLGRLYSGFEHPILHLGFALEFQQPCLVAEALASTCIHDNWPLDIVRPVEAHIASNPGQPQTSLFSVIHALRADPIISTAVHATDRPNRVTDGLLKRAYAQLPPILSPWRVQPTEEDIAYRTAEMAHMSMYVLGAAQNPSKVPGMDFFLMHSANLSVFYPAFMGLEWLSLEQRARLLAWKGWIDAAIYAACGCPALIPSRITDYTPKMPGSWPSIIARANAYADDGHTAKLIRAIINAETISKPYCEKGNADFPLLAGDFLQIAHMTMDSVERMNKPGYQLPEKVRKMYVERLGVDEEVVRVVCRWVRWCGVEGAWDDIPDLEQLEWDREKVRL</sequence>